<dbReference type="GO" id="GO:0004252">
    <property type="term" value="F:serine-type endopeptidase activity"/>
    <property type="evidence" value="ECO:0007669"/>
    <property type="project" value="InterPro"/>
</dbReference>
<keyword evidence="8" id="KW-0614">Plasmid</keyword>
<feature type="transmembrane region" description="Helical" evidence="6">
    <location>
        <begin position="316"/>
        <end position="338"/>
    </location>
</feature>
<evidence type="ECO:0000256" key="1">
    <source>
        <dbReference type="ARBA" id="ARBA00004141"/>
    </source>
</evidence>
<feature type="transmembrane region" description="Helical" evidence="6">
    <location>
        <begin position="256"/>
        <end position="278"/>
    </location>
</feature>
<dbReference type="InterPro" id="IPR035952">
    <property type="entry name" value="Rhomboid-like_sf"/>
</dbReference>
<dbReference type="PANTHER" id="PTHR43731:SF26">
    <property type="entry name" value="RHOMBOID-LIKE PROTEIN 10, CHLOROPLASTIC"/>
    <property type="match status" value="1"/>
</dbReference>
<feature type="region of interest" description="Disordered" evidence="5">
    <location>
        <begin position="1"/>
        <end position="22"/>
    </location>
</feature>
<evidence type="ECO:0000313" key="8">
    <source>
        <dbReference type="EMBL" id="AXV84537.1"/>
    </source>
</evidence>
<keyword evidence="2 6" id="KW-0812">Transmembrane</keyword>
<feature type="transmembrane region" description="Helical" evidence="6">
    <location>
        <begin position="30"/>
        <end position="49"/>
    </location>
</feature>
<feature type="transmembrane region" description="Helical" evidence="6">
    <location>
        <begin position="290"/>
        <end position="310"/>
    </location>
</feature>
<dbReference type="InterPro" id="IPR022764">
    <property type="entry name" value="Peptidase_S54_rhomboid_dom"/>
</dbReference>
<dbReference type="AlphaFoldDB" id="A0AAD0SCH8"/>
<dbReference type="PANTHER" id="PTHR43731">
    <property type="entry name" value="RHOMBOID PROTEASE"/>
    <property type="match status" value="1"/>
</dbReference>
<comment type="subcellular location">
    <subcellularLocation>
        <location evidence="1">Membrane</location>
        <topology evidence="1">Multi-pass membrane protein</topology>
    </subcellularLocation>
</comment>
<feature type="transmembrane region" description="Helical" evidence="6">
    <location>
        <begin position="55"/>
        <end position="74"/>
    </location>
</feature>
<sequence length="569" mass="61629">METAAAIGSSATDPREEHFRPSKRNPLRTLRITVWASCVTGFAIGLLATPGRPTHLLLLAGALLLVLLPVDWLLRRQLRAGPGLVTLTRDAIASTAFSGKEKRLLWSEIESVTVETVHNATYLAFRLKTASGAAGKRRRLFGRDRSKRILVLSSFDTADRERLLDSILIHLRLRGGTASAQSIPVNPFKAERQFAEQLEALTPRPYLTHALIALNVLVWLATLGLGGNLLQTPIDVLFKLGGNAAFEVQHGEWWRLLSATFLHAGVLHLAINVIGLYATGIAVERIYGPAAYLLIYLGAGLLGSALSLSFAAQHAIGVGASGAVFGVAGAWLMAICRYRGQMPETLSKRLLTQLGVFVLYSLVQGLTKPGVDNAAHIGGLVGGCMLALILPARFDMDRYRRLLPGRAAMVLAATGAGIAVLAMLAPKAMLDHRLFFASAEAVERSFKTIGAAMEATESDQQAFAAGRLSARQWVERNHTIHVPALRQAADELRAAKLVQGDPRAALQRDITLYADLTVEAMELTVMGAPESLGPVSSDPARLQSIERQREAVLKRLKMETDALRRHPFN</sequence>
<reference evidence="8 9" key="1">
    <citation type="submission" date="2017-08" db="EMBL/GenBank/DDBJ databases">
        <title>Genome sequences of Ralstonia solanacearum Species Complex (RSSC) isolated from Potato bacterial wilts in Korea.</title>
        <authorList>
            <person name="Cho H."/>
            <person name="Song E.-S."/>
            <person name="Lee Y.K."/>
            <person name="Lee S."/>
            <person name="Lee S.-W."/>
            <person name="Jo A."/>
            <person name="Kim J.-G."/>
            <person name="Hwang I."/>
        </authorList>
    </citation>
    <scope>NUCLEOTIDE SEQUENCE [LARGE SCALE GENOMIC DNA]</scope>
    <source>
        <strain evidence="8 9">T98</strain>
        <plasmid evidence="8 9">unnamed</plasmid>
    </source>
</reference>
<evidence type="ECO:0000313" key="9">
    <source>
        <dbReference type="Proteomes" id="UP000261758"/>
    </source>
</evidence>
<feature type="transmembrane region" description="Helical" evidence="6">
    <location>
        <begin position="350"/>
        <end position="367"/>
    </location>
</feature>
<dbReference type="Proteomes" id="UP000261758">
    <property type="component" value="Plasmid unnamed"/>
</dbReference>
<keyword evidence="8" id="KW-0645">Protease</keyword>
<dbReference type="Gene3D" id="1.20.1540.10">
    <property type="entry name" value="Rhomboid-like"/>
    <property type="match status" value="1"/>
</dbReference>
<feature type="transmembrane region" description="Helical" evidence="6">
    <location>
        <begin position="206"/>
        <end position="230"/>
    </location>
</feature>
<feature type="transmembrane region" description="Helical" evidence="6">
    <location>
        <begin position="373"/>
        <end position="394"/>
    </location>
</feature>
<accession>A0AAD0SCH8</accession>
<gene>
    <name evidence="8" type="ORF">CJO77_24075</name>
</gene>
<evidence type="ECO:0000256" key="5">
    <source>
        <dbReference type="SAM" id="MobiDB-lite"/>
    </source>
</evidence>
<evidence type="ECO:0000256" key="3">
    <source>
        <dbReference type="ARBA" id="ARBA00022989"/>
    </source>
</evidence>
<dbReference type="GO" id="GO:0006508">
    <property type="term" value="P:proteolysis"/>
    <property type="evidence" value="ECO:0007669"/>
    <property type="project" value="UniProtKB-KW"/>
</dbReference>
<protein>
    <submittedName>
        <fullName evidence="8">Rhomboid family intramembrane serine protease</fullName>
    </submittedName>
</protein>
<proteinExistence type="predicted"/>
<geneLocation type="plasmid" evidence="8 9">
    <name>unnamed</name>
</geneLocation>
<dbReference type="Pfam" id="PF01694">
    <property type="entry name" value="Rhomboid"/>
    <property type="match status" value="1"/>
</dbReference>
<evidence type="ECO:0000256" key="6">
    <source>
        <dbReference type="SAM" id="Phobius"/>
    </source>
</evidence>
<dbReference type="GO" id="GO:0016020">
    <property type="term" value="C:membrane"/>
    <property type="evidence" value="ECO:0007669"/>
    <property type="project" value="UniProtKB-SubCell"/>
</dbReference>
<name>A0AAD0SCH8_RALSL</name>
<keyword evidence="4 6" id="KW-0472">Membrane</keyword>
<dbReference type="SUPFAM" id="SSF144091">
    <property type="entry name" value="Rhomboid-like"/>
    <property type="match status" value="1"/>
</dbReference>
<evidence type="ECO:0000259" key="7">
    <source>
        <dbReference type="Pfam" id="PF01694"/>
    </source>
</evidence>
<feature type="transmembrane region" description="Helical" evidence="6">
    <location>
        <begin position="406"/>
        <end position="425"/>
    </location>
</feature>
<organism evidence="8 9">
    <name type="scientific">Ralstonia solanacearum</name>
    <name type="common">Pseudomonas solanacearum</name>
    <dbReference type="NCBI Taxonomy" id="305"/>
    <lineage>
        <taxon>Bacteria</taxon>
        <taxon>Pseudomonadati</taxon>
        <taxon>Pseudomonadota</taxon>
        <taxon>Betaproteobacteria</taxon>
        <taxon>Burkholderiales</taxon>
        <taxon>Burkholderiaceae</taxon>
        <taxon>Ralstonia</taxon>
        <taxon>Ralstonia solanacearum species complex</taxon>
    </lineage>
</organism>
<keyword evidence="8" id="KW-0378">Hydrolase</keyword>
<dbReference type="EMBL" id="CP022760">
    <property type="protein sequence ID" value="AXV84537.1"/>
    <property type="molecule type" value="Genomic_DNA"/>
</dbReference>
<evidence type="ECO:0000256" key="2">
    <source>
        <dbReference type="ARBA" id="ARBA00022692"/>
    </source>
</evidence>
<feature type="domain" description="Peptidase S54 rhomboid" evidence="7">
    <location>
        <begin position="251"/>
        <end position="390"/>
    </location>
</feature>
<dbReference type="InterPro" id="IPR050925">
    <property type="entry name" value="Rhomboid_protease_S54"/>
</dbReference>
<keyword evidence="3 6" id="KW-1133">Transmembrane helix</keyword>
<evidence type="ECO:0000256" key="4">
    <source>
        <dbReference type="ARBA" id="ARBA00023136"/>
    </source>
</evidence>